<dbReference type="SUPFAM" id="SSF88946">
    <property type="entry name" value="Sigma2 domain of RNA polymerase sigma factors"/>
    <property type="match status" value="1"/>
</dbReference>
<dbReference type="Gene3D" id="1.10.1740.10">
    <property type="match status" value="1"/>
</dbReference>
<reference evidence="2" key="1">
    <citation type="submission" date="2018-05" db="EMBL/GenBank/DDBJ databases">
        <authorList>
            <person name="Lanie J.A."/>
            <person name="Ng W.-L."/>
            <person name="Kazmierczak K.M."/>
            <person name="Andrzejewski T.M."/>
            <person name="Davidsen T.M."/>
            <person name="Wayne K.J."/>
            <person name="Tettelin H."/>
            <person name="Glass J.I."/>
            <person name="Rusch D."/>
            <person name="Podicherti R."/>
            <person name="Tsui H.-C.T."/>
            <person name="Winkler M.E."/>
        </authorList>
    </citation>
    <scope>NUCLEOTIDE SEQUENCE</scope>
</reference>
<feature type="region of interest" description="Disordered" evidence="1">
    <location>
        <begin position="1"/>
        <end position="20"/>
    </location>
</feature>
<dbReference type="GO" id="GO:0003700">
    <property type="term" value="F:DNA-binding transcription factor activity"/>
    <property type="evidence" value="ECO:0007669"/>
    <property type="project" value="InterPro"/>
</dbReference>
<dbReference type="EMBL" id="UINC01151295">
    <property type="protein sequence ID" value="SVD44820.1"/>
    <property type="molecule type" value="Genomic_DNA"/>
</dbReference>
<protein>
    <recommendedName>
        <fullName evidence="3">RNA polymerase sigma-70 region 2 domain-containing protein</fullName>
    </recommendedName>
</protein>
<sequence>MVQAQLDKKSLRQVTEKPLGELSDEELVTAHLNGRGEAFEVLYDRYRDRLVHFVTRKTGDGDRAQD</sequence>
<evidence type="ECO:0000256" key="1">
    <source>
        <dbReference type="SAM" id="MobiDB-lite"/>
    </source>
</evidence>
<accession>A0A382VEK4</accession>
<gene>
    <name evidence="2" type="ORF">METZ01_LOCUS397674</name>
</gene>
<dbReference type="GO" id="GO:0006352">
    <property type="term" value="P:DNA-templated transcription initiation"/>
    <property type="evidence" value="ECO:0007669"/>
    <property type="project" value="InterPro"/>
</dbReference>
<evidence type="ECO:0000313" key="2">
    <source>
        <dbReference type="EMBL" id="SVD44820.1"/>
    </source>
</evidence>
<organism evidence="2">
    <name type="scientific">marine metagenome</name>
    <dbReference type="NCBI Taxonomy" id="408172"/>
    <lineage>
        <taxon>unclassified sequences</taxon>
        <taxon>metagenomes</taxon>
        <taxon>ecological metagenomes</taxon>
    </lineage>
</organism>
<dbReference type="AlphaFoldDB" id="A0A382VEK4"/>
<proteinExistence type="predicted"/>
<dbReference type="InterPro" id="IPR013325">
    <property type="entry name" value="RNA_pol_sigma_r2"/>
</dbReference>
<name>A0A382VEK4_9ZZZZ</name>
<feature type="compositionally biased region" description="Basic and acidic residues" evidence="1">
    <location>
        <begin position="1"/>
        <end position="19"/>
    </location>
</feature>
<feature type="non-terminal residue" evidence="2">
    <location>
        <position position="66"/>
    </location>
</feature>
<evidence type="ECO:0008006" key="3">
    <source>
        <dbReference type="Google" id="ProtNLM"/>
    </source>
</evidence>